<evidence type="ECO:0000256" key="2">
    <source>
        <dbReference type="ARBA" id="ARBA00022448"/>
    </source>
</evidence>
<feature type="transmembrane region" description="Helical" evidence="7">
    <location>
        <begin position="230"/>
        <end position="248"/>
    </location>
</feature>
<dbReference type="Proteomes" id="UP001241072">
    <property type="component" value="Unassembled WGS sequence"/>
</dbReference>
<evidence type="ECO:0000256" key="1">
    <source>
        <dbReference type="ARBA" id="ARBA00004651"/>
    </source>
</evidence>
<feature type="transmembrane region" description="Helical" evidence="7">
    <location>
        <begin position="106"/>
        <end position="131"/>
    </location>
</feature>
<dbReference type="CDD" id="cd17321">
    <property type="entry name" value="MFS_MMR_MDR_like"/>
    <property type="match status" value="1"/>
</dbReference>
<dbReference type="PROSITE" id="PS50850">
    <property type="entry name" value="MFS"/>
    <property type="match status" value="1"/>
</dbReference>
<feature type="transmembrane region" description="Helical" evidence="7">
    <location>
        <begin position="49"/>
        <end position="69"/>
    </location>
</feature>
<feature type="transmembrane region" description="Helical" evidence="7">
    <location>
        <begin position="333"/>
        <end position="352"/>
    </location>
</feature>
<evidence type="ECO:0000256" key="7">
    <source>
        <dbReference type="SAM" id="Phobius"/>
    </source>
</evidence>
<dbReference type="Pfam" id="PF07690">
    <property type="entry name" value="MFS_1"/>
    <property type="match status" value="1"/>
</dbReference>
<evidence type="ECO:0000313" key="9">
    <source>
        <dbReference type="EMBL" id="MDO7883627.1"/>
    </source>
</evidence>
<keyword evidence="6 7" id="KW-0472">Membrane</keyword>
<feature type="transmembrane region" description="Helical" evidence="7">
    <location>
        <begin position="165"/>
        <end position="191"/>
    </location>
</feature>
<feature type="transmembrane region" description="Helical" evidence="7">
    <location>
        <begin position="301"/>
        <end position="321"/>
    </location>
</feature>
<dbReference type="PANTHER" id="PTHR42718:SF47">
    <property type="entry name" value="METHYL VIOLOGEN RESISTANCE PROTEIN SMVA"/>
    <property type="match status" value="1"/>
</dbReference>
<dbReference type="InterPro" id="IPR020846">
    <property type="entry name" value="MFS_dom"/>
</dbReference>
<keyword evidence="10" id="KW-1185">Reference proteome</keyword>
<sequence>MSADAPDAPARAPLVLAALVLAAVVCNINVASATVALPEVGDAFGASQTLLNLVGVGTGLGLSISVLYLGALADRYGRKQLLILGLVLTVAASVIAAAAPSVEVLIAARVFTGIAAGMAYPTTLSLITALWSPGPGRTAAIALWASVSGVASVTGSVIAGLVLEVAWWGAAFLLAVPVAIAGLVLVIAVVPSHVNESSEPVDHAGGILSALGIGSLVLGANLALAPGEQALGVLLLVASALLLVGFVWRQSRAPHPLFDLSVARQRPFWVPALSGAIAVGGLIGAIFVGEQFMQNVLGYDPMQAGFAVVPAAAGLLLMAPVSARLVDARGTRATMLVGYACVLAAFVTMLAWREGTSYALVGAGFLALGAGAALVMTASSRSLTGITPVTRVGMASATSDLQSDLGGSLMSSVLGAILAAGFSRSFAAAIESSSDAASIGDEVTRALQASYASALHVAEQYPQFKDEIIEAARASLQAGAIGAYAVGSTAIVIGAVLVVLVLPSHDDELALVTTTR</sequence>
<keyword evidence="5 7" id="KW-1133">Transmembrane helix</keyword>
<accession>A0ABT9BT88</accession>
<evidence type="ECO:0000256" key="5">
    <source>
        <dbReference type="ARBA" id="ARBA00022989"/>
    </source>
</evidence>
<evidence type="ECO:0000313" key="10">
    <source>
        <dbReference type="Proteomes" id="UP001241072"/>
    </source>
</evidence>
<dbReference type="EMBL" id="JAUQUB010000007">
    <property type="protein sequence ID" value="MDO7883627.1"/>
    <property type="molecule type" value="Genomic_DNA"/>
</dbReference>
<dbReference type="Gene3D" id="1.20.1720.10">
    <property type="entry name" value="Multidrug resistance protein D"/>
    <property type="match status" value="1"/>
</dbReference>
<gene>
    <name evidence="9" type="ORF">Q5716_15440</name>
</gene>
<dbReference type="InterPro" id="IPR005829">
    <property type="entry name" value="Sugar_transporter_CS"/>
</dbReference>
<feature type="transmembrane region" description="Helical" evidence="7">
    <location>
        <begin position="358"/>
        <end position="378"/>
    </location>
</feature>
<dbReference type="InterPro" id="IPR011701">
    <property type="entry name" value="MFS"/>
</dbReference>
<reference evidence="9 10" key="1">
    <citation type="submission" date="2023-07" db="EMBL/GenBank/DDBJ databases">
        <title>Protaetiibacter sp. nov WY-16 isolated from soil.</title>
        <authorList>
            <person name="Liu B."/>
            <person name="Wan Y."/>
        </authorList>
    </citation>
    <scope>NUCLEOTIDE SEQUENCE [LARGE SCALE GENOMIC DNA]</scope>
    <source>
        <strain evidence="9 10">WY-16</strain>
    </source>
</reference>
<dbReference type="RefSeq" id="WP_305004055.1">
    <property type="nucleotide sequence ID" value="NZ_JAUQUB010000007.1"/>
</dbReference>
<keyword evidence="4 7" id="KW-0812">Transmembrane</keyword>
<evidence type="ECO:0000256" key="3">
    <source>
        <dbReference type="ARBA" id="ARBA00022475"/>
    </source>
</evidence>
<proteinExistence type="predicted"/>
<feature type="transmembrane region" description="Helical" evidence="7">
    <location>
        <begin position="138"/>
        <end position="159"/>
    </location>
</feature>
<feature type="transmembrane region" description="Helical" evidence="7">
    <location>
        <begin position="81"/>
        <end position="100"/>
    </location>
</feature>
<comment type="caution">
    <text evidence="9">The sequence shown here is derived from an EMBL/GenBank/DDBJ whole genome shotgun (WGS) entry which is preliminary data.</text>
</comment>
<feature type="transmembrane region" description="Helical" evidence="7">
    <location>
        <begin position="203"/>
        <end position="224"/>
    </location>
</feature>
<feature type="domain" description="Major facilitator superfamily (MFS) profile" evidence="8">
    <location>
        <begin position="15"/>
        <end position="506"/>
    </location>
</feature>
<name>A0ABT9BT88_9MICO</name>
<protein>
    <submittedName>
        <fullName evidence="9">MFS transporter</fullName>
    </submittedName>
</protein>
<dbReference type="InterPro" id="IPR036259">
    <property type="entry name" value="MFS_trans_sf"/>
</dbReference>
<dbReference type="Gene3D" id="1.20.1250.20">
    <property type="entry name" value="MFS general substrate transporter like domains"/>
    <property type="match status" value="1"/>
</dbReference>
<feature type="transmembrane region" description="Helical" evidence="7">
    <location>
        <begin position="481"/>
        <end position="502"/>
    </location>
</feature>
<dbReference type="PANTHER" id="PTHR42718">
    <property type="entry name" value="MAJOR FACILITATOR SUPERFAMILY MULTIDRUG TRANSPORTER MFSC"/>
    <property type="match status" value="1"/>
</dbReference>
<evidence type="ECO:0000259" key="8">
    <source>
        <dbReference type="PROSITE" id="PS50850"/>
    </source>
</evidence>
<keyword evidence="2" id="KW-0813">Transport</keyword>
<comment type="subcellular location">
    <subcellularLocation>
        <location evidence="1">Cell membrane</location>
        <topology evidence="1">Multi-pass membrane protein</topology>
    </subcellularLocation>
</comment>
<keyword evidence="3" id="KW-1003">Cell membrane</keyword>
<feature type="transmembrane region" description="Helical" evidence="7">
    <location>
        <begin position="268"/>
        <end position="289"/>
    </location>
</feature>
<organism evidence="9 10">
    <name type="scientific">Antiquaquibacter soli</name>
    <dbReference type="NCBI Taxonomy" id="3064523"/>
    <lineage>
        <taxon>Bacteria</taxon>
        <taxon>Bacillati</taxon>
        <taxon>Actinomycetota</taxon>
        <taxon>Actinomycetes</taxon>
        <taxon>Micrococcales</taxon>
        <taxon>Microbacteriaceae</taxon>
        <taxon>Antiquaquibacter</taxon>
    </lineage>
</organism>
<dbReference type="PROSITE" id="PS00216">
    <property type="entry name" value="SUGAR_TRANSPORT_1"/>
    <property type="match status" value="1"/>
</dbReference>
<evidence type="ECO:0000256" key="6">
    <source>
        <dbReference type="ARBA" id="ARBA00023136"/>
    </source>
</evidence>
<dbReference type="SUPFAM" id="SSF103473">
    <property type="entry name" value="MFS general substrate transporter"/>
    <property type="match status" value="1"/>
</dbReference>
<evidence type="ECO:0000256" key="4">
    <source>
        <dbReference type="ARBA" id="ARBA00022692"/>
    </source>
</evidence>